<keyword evidence="1" id="KW-0472">Membrane</keyword>
<feature type="transmembrane region" description="Helical" evidence="1">
    <location>
        <begin position="24"/>
        <end position="43"/>
    </location>
</feature>
<dbReference type="InterPro" id="IPR032820">
    <property type="entry name" value="ATPase_put"/>
</dbReference>
<protein>
    <submittedName>
        <fullName evidence="2">AtpZ/AtpI family protein</fullName>
    </submittedName>
</protein>
<reference evidence="2 3" key="1">
    <citation type="submission" date="2024-03" db="EMBL/GenBank/DDBJ databases">
        <title>Flavobacterium soyae.</title>
        <authorList>
            <person name="Zheng W."/>
        </authorList>
    </citation>
    <scope>NUCLEOTIDE SEQUENCE [LARGE SCALE GENOMIC DNA]</scope>
    <source>
        <strain evidence="2 3">55</strain>
    </source>
</reference>
<accession>A0ABZ2UN46</accession>
<dbReference type="EMBL" id="CP150845">
    <property type="protein sequence ID" value="WYZ22086.1"/>
    <property type="molecule type" value="Genomic_DNA"/>
</dbReference>
<evidence type="ECO:0000256" key="1">
    <source>
        <dbReference type="SAM" id="Phobius"/>
    </source>
</evidence>
<organism evidence="2 3">
    <name type="scientific">Flavobacterium soyae</name>
    <dbReference type="NCBI Taxonomy" id="2903098"/>
    <lineage>
        <taxon>Bacteria</taxon>
        <taxon>Pseudomonadati</taxon>
        <taxon>Bacteroidota</taxon>
        <taxon>Flavobacteriia</taxon>
        <taxon>Flavobacteriales</taxon>
        <taxon>Flavobacteriaceae</taxon>
        <taxon>Flavobacterium</taxon>
    </lineage>
</organism>
<proteinExistence type="predicted"/>
<dbReference type="Proteomes" id="UP001623852">
    <property type="component" value="Chromosome"/>
</dbReference>
<evidence type="ECO:0000313" key="3">
    <source>
        <dbReference type="Proteomes" id="UP001623852"/>
    </source>
</evidence>
<dbReference type="Pfam" id="PF09527">
    <property type="entry name" value="ATPase_gene1"/>
    <property type="match status" value="1"/>
</dbReference>
<name>A0ABZ2UN46_9FLAO</name>
<evidence type="ECO:0000313" key="2">
    <source>
        <dbReference type="EMBL" id="WYZ22086.1"/>
    </source>
</evidence>
<keyword evidence="1" id="KW-1133">Transmembrane helix</keyword>
<sequence length="51" mass="5921">MGVIIFIFSYFGTWLDEKYSKGGSLWTIVLSLFSVFLALYNVIRQVKNLNK</sequence>
<gene>
    <name evidence="2" type="ORF">AABD74_05110</name>
</gene>
<keyword evidence="1" id="KW-0812">Transmembrane</keyword>
<keyword evidence="3" id="KW-1185">Reference proteome</keyword>